<organism evidence="16 17">
    <name type="scientific">Olpidium bornovanus</name>
    <dbReference type="NCBI Taxonomy" id="278681"/>
    <lineage>
        <taxon>Eukaryota</taxon>
        <taxon>Fungi</taxon>
        <taxon>Fungi incertae sedis</taxon>
        <taxon>Olpidiomycota</taxon>
        <taxon>Olpidiomycotina</taxon>
        <taxon>Olpidiomycetes</taxon>
        <taxon>Olpidiales</taxon>
        <taxon>Olpidiaceae</taxon>
        <taxon>Olpidium</taxon>
    </lineage>
</organism>
<reference evidence="16 17" key="1">
    <citation type="journal article" name="Sci. Rep.">
        <title>Genome-scale phylogenetic analyses confirm Olpidium as the closest living zoosporic fungus to the non-flagellated, terrestrial fungi.</title>
        <authorList>
            <person name="Chang Y."/>
            <person name="Rochon D."/>
            <person name="Sekimoto S."/>
            <person name="Wang Y."/>
            <person name="Chovatia M."/>
            <person name="Sandor L."/>
            <person name="Salamov A."/>
            <person name="Grigoriev I.V."/>
            <person name="Stajich J.E."/>
            <person name="Spatafora J.W."/>
        </authorList>
    </citation>
    <scope>NUCLEOTIDE SEQUENCE [LARGE SCALE GENOMIC DNA]</scope>
    <source>
        <strain evidence="16">S191</strain>
    </source>
</reference>
<evidence type="ECO:0000259" key="15">
    <source>
        <dbReference type="Pfam" id="PF04997"/>
    </source>
</evidence>
<evidence type="ECO:0000256" key="8">
    <source>
        <dbReference type="ARBA" id="ARBA00022723"/>
    </source>
</evidence>
<dbReference type="FunFam" id="4.10.860.120:FF:000003">
    <property type="entry name" value="DNA-directed RNA polymerase subunit"/>
    <property type="match status" value="1"/>
</dbReference>
<keyword evidence="12" id="KW-0804">Transcription</keyword>
<dbReference type="OrthoDB" id="270392at2759"/>
<evidence type="ECO:0000256" key="11">
    <source>
        <dbReference type="ARBA" id="ARBA00023125"/>
    </source>
</evidence>
<evidence type="ECO:0000256" key="3">
    <source>
        <dbReference type="ARBA" id="ARBA00012418"/>
    </source>
</evidence>
<dbReference type="GO" id="GO:0003677">
    <property type="term" value="F:DNA binding"/>
    <property type="evidence" value="ECO:0007669"/>
    <property type="project" value="UniProtKB-KW"/>
</dbReference>
<keyword evidence="6" id="KW-0808">Transferase</keyword>
<keyword evidence="8" id="KW-0479">Metal-binding</keyword>
<evidence type="ECO:0000256" key="2">
    <source>
        <dbReference type="ARBA" id="ARBA00006460"/>
    </source>
</evidence>
<dbReference type="Gene3D" id="4.10.860.120">
    <property type="entry name" value="RNA polymerase II, clamp domain"/>
    <property type="match status" value="1"/>
</dbReference>
<keyword evidence="10" id="KW-0460">Magnesium</keyword>
<feature type="domain" description="RNA polymerase Rpb1" evidence="15">
    <location>
        <begin position="12"/>
        <end position="94"/>
    </location>
</feature>
<evidence type="ECO:0000256" key="4">
    <source>
        <dbReference type="ARBA" id="ARBA00016625"/>
    </source>
</evidence>
<comment type="catalytic activity">
    <reaction evidence="13">
        <text>RNA(n) + a ribonucleoside 5'-triphosphate = RNA(n+1) + diphosphate</text>
        <dbReference type="Rhea" id="RHEA:21248"/>
        <dbReference type="Rhea" id="RHEA-COMP:14527"/>
        <dbReference type="Rhea" id="RHEA-COMP:17342"/>
        <dbReference type="ChEBI" id="CHEBI:33019"/>
        <dbReference type="ChEBI" id="CHEBI:61557"/>
        <dbReference type="ChEBI" id="CHEBI:140395"/>
        <dbReference type="EC" id="2.7.7.6"/>
    </reaction>
</comment>
<dbReference type="Pfam" id="PF04997">
    <property type="entry name" value="RNA_pol_Rpb1_1"/>
    <property type="match status" value="1"/>
</dbReference>
<evidence type="ECO:0000256" key="5">
    <source>
        <dbReference type="ARBA" id="ARBA00022478"/>
    </source>
</evidence>
<dbReference type="PANTHER" id="PTHR19376">
    <property type="entry name" value="DNA-DIRECTED RNA POLYMERASE"/>
    <property type="match status" value="1"/>
</dbReference>
<dbReference type="InterPro" id="IPR045867">
    <property type="entry name" value="DNA-dir_RpoC_beta_prime"/>
</dbReference>
<accession>A0A8H8A2G9</accession>
<evidence type="ECO:0000256" key="9">
    <source>
        <dbReference type="ARBA" id="ARBA00022833"/>
    </source>
</evidence>
<dbReference type="GO" id="GO:0003899">
    <property type="term" value="F:DNA-directed RNA polymerase activity"/>
    <property type="evidence" value="ECO:0007669"/>
    <property type="project" value="UniProtKB-EC"/>
</dbReference>
<protein>
    <recommendedName>
        <fullName evidence="4">DNA-directed RNA polymerase II subunit RPB1</fullName>
        <ecNumber evidence="3">2.7.7.6</ecNumber>
    </recommendedName>
    <alternativeName>
        <fullName evidence="14">DNA-directed RNA polymerase II subunit rpb1</fullName>
    </alternativeName>
</protein>
<dbReference type="Proteomes" id="UP000673691">
    <property type="component" value="Unassembled WGS sequence"/>
</dbReference>
<dbReference type="SUPFAM" id="SSF64484">
    <property type="entry name" value="beta and beta-prime subunits of DNA dependent RNA-polymerase"/>
    <property type="match status" value="1"/>
</dbReference>
<comment type="similarity">
    <text evidence="2">Belongs to the RNA polymerase beta' chain family.</text>
</comment>
<keyword evidence="17" id="KW-1185">Reference proteome</keyword>
<dbReference type="EC" id="2.7.7.6" evidence="3"/>
<dbReference type="GO" id="GO:0046872">
    <property type="term" value="F:metal ion binding"/>
    <property type="evidence" value="ECO:0007669"/>
    <property type="project" value="UniProtKB-KW"/>
</dbReference>
<evidence type="ECO:0000256" key="10">
    <source>
        <dbReference type="ARBA" id="ARBA00022842"/>
    </source>
</evidence>
<dbReference type="EMBL" id="JAEFCI010000141">
    <property type="protein sequence ID" value="KAG5463740.1"/>
    <property type="molecule type" value="Genomic_DNA"/>
</dbReference>
<keyword evidence="9" id="KW-0862">Zinc</keyword>
<comment type="subcellular location">
    <subcellularLocation>
        <location evidence="1">Nucleus</location>
    </subcellularLocation>
</comment>
<proteinExistence type="inferred from homology"/>
<dbReference type="InterPro" id="IPR044893">
    <property type="entry name" value="RNA_pol_Rpb1_clamp_domain"/>
</dbReference>
<evidence type="ECO:0000313" key="17">
    <source>
        <dbReference type="Proteomes" id="UP000673691"/>
    </source>
</evidence>
<keyword evidence="7" id="KW-0548">Nucleotidyltransferase</keyword>
<sequence>MAFFTPSSALLRRVKVVQFGILSPEEAKAMSVAKVEYPETMDETGHKPKEGGLLDPRTGTVDRNFKCLSCGESMSECPGHFAHIELAKPVFHIACPSSPLRSPSPANPQPADRSSRVPQRIVDLPAAAFCVCISARQASWGK</sequence>
<evidence type="ECO:0000256" key="13">
    <source>
        <dbReference type="ARBA" id="ARBA00048552"/>
    </source>
</evidence>
<dbReference type="AlphaFoldDB" id="A0A8H8A2G9"/>
<dbReference type="GO" id="GO:0006351">
    <property type="term" value="P:DNA-templated transcription"/>
    <property type="evidence" value="ECO:0007669"/>
    <property type="project" value="InterPro"/>
</dbReference>
<dbReference type="GO" id="GO:0005665">
    <property type="term" value="C:RNA polymerase II, core complex"/>
    <property type="evidence" value="ECO:0007669"/>
    <property type="project" value="TreeGrafter"/>
</dbReference>
<dbReference type="InterPro" id="IPR007080">
    <property type="entry name" value="RNA_pol_Rpb1_1"/>
</dbReference>
<comment type="caution">
    <text evidence="16">The sequence shown here is derived from an EMBL/GenBank/DDBJ whole genome shotgun (WGS) entry which is preliminary data.</text>
</comment>
<keyword evidence="11" id="KW-0238">DNA-binding</keyword>
<evidence type="ECO:0000313" key="16">
    <source>
        <dbReference type="EMBL" id="KAG5463740.1"/>
    </source>
</evidence>
<evidence type="ECO:0000256" key="14">
    <source>
        <dbReference type="ARBA" id="ARBA00073930"/>
    </source>
</evidence>
<evidence type="ECO:0000256" key="7">
    <source>
        <dbReference type="ARBA" id="ARBA00022695"/>
    </source>
</evidence>
<evidence type="ECO:0000256" key="1">
    <source>
        <dbReference type="ARBA" id="ARBA00004123"/>
    </source>
</evidence>
<evidence type="ECO:0000256" key="12">
    <source>
        <dbReference type="ARBA" id="ARBA00023163"/>
    </source>
</evidence>
<keyword evidence="5" id="KW-0240">DNA-directed RNA polymerase</keyword>
<dbReference type="PANTHER" id="PTHR19376:SF37">
    <property type="entry name" value="DNA-DIRECTED RNA POLYMERASE II SUBUNIT RPB1"/>
    <property type="match status" value="1"/>
</dbReference>
<gene>
    <name evidence="16" type="ORF">BJ554DRAFT_2886</name>
</gene>
<name>A0A8H8A2G9_9FUNG</name>
<evidence type="ECO:0000256" key="6">
    <source>
        <dbReference type="ARBA" id="ARBA00022679"/>
    </source>
</evidence>